<feature type="chain" id="PRO_5045198426" description="Gram-positive cocci surface proteins LPxTG domain-containing protein" evidence="2">
    <location>
        <begin position="30"/>
        <end position="486"/>
    </location>
</feature>
<keyword evidence="1" id="KW-0472">Membrane</keyword>
<proteinExistence type="predicted"/>
<reference evidence="3 4" key="1">
    <citation type="submission" date="2021-01" db="EMBL/GenBank/DDBJ databases">
        <title>Whole genome shotgun sequence of Asanoa siamensis NBRC 107932.</title>
        <authorList>
            <person name="Komaki H."/>
            <person name="Tamura T."/>
        </authorList>
    </citation>
    <scope>NUCLEOTIDE SEQUENCE [LARGE SCALE GENOMIC DNA]</scope>
    <source>
        <strain evidence="3 4">NBRC 107932</strain>
    </source>
</reference>
<comment type="caution">
    <text evidence="3">The sequence shown here is derived from an EMBL/GenBank/DDBJ whole genome shotgun (WGS) entry which is preliminary data.</text>
</comment>
<dbReference type="Proteomes" id="UP000604117">
    <property type="component" value="Unassembled WGS sequence"/>
</dbReference>
<protein>
    <recommendedName>
        <fullName evidence="5">Gram-positive cocci surface proteins LPxTG domain-containing protein</fullName>
    </recommendedName>
</protein>
<feature type="transmembrane region" description="Helical" evidence="1">
    <location>
        <begin position="462"/>
        <end position="481"/>
    </location>
</feature>
<feature type="signal peptide" evidence="2">
    <location>
        <begin position="1"/>
        <end position="29"/>
    </location>
</feature>
<evidence type="ECO:0000256" key="2">
    <source>
        <dbReference type="SAM" id="SignalP"/>
    </source>
</evidence>
<evidence type="ECO:0000313" key="4">
    <source>
        <dbReference type="Proteomes" id="UP000604117"/>
    </source>
</evidence>
<keyword evidence="1" id="KW-1133">Transmembrane helix</keyword>
<sequence>MPRSVTGQLAAVCGAVGLALALGASPAFAAPEDIAVDLRDVTVAAGHPGVVASATLISSRPVVLDDVVVTYDFGAVARLIEVVPSASCSLVDTTIVACTRDQVRLGSAPVSDLFDVVIRAGAAGRVGEGPLQVGVSAAGLDPVFTGSWVRVGDPVDLVAGPSTALSRRPGETFTLPLRVEVAGATAVERPSVFFSDTYAFRSTRKFSNCLYVEDRIRHCWFDETFPPGAAYTAVLPFRLGPDTAAPSTKKLDALWLTAAEAEDYESFLAGHGYSGGEPGTDGELTLTGELQLKADSQADTEPSNNRGGLTVTVTGRNGLDLAAVGAATRGEVGQRRPVLVGLRNLGPAAAEQPVAMVDVTIPPGTTATGVPPECAPPTDPRAAGVPGAPVYRCRPGLLVHPGLTVGFDFELRIDRAGPTEGSVRLTGASDLDAANNVAAITVNRAPPPAADRLPITGAPADVLAALGALMIIVGACAVALARARVS</sequence>
<gene>
    <name evidence="3" type="ORF">Asi02nite_48770</name>
</gene>
<evidence type="ECO:0000313" key="3">
    <source>
        <dbReference type="EMBL" id="GIF75359.1"/>
    </source>
</evidence>
<dbReference type="EMBL" id="BONE01000042">
    <property type="protein sequence ID" value="GIF75359.1"/>
    <property type="molecule type" value="Genomic_DNA"/>
</dbReference>
<keyword evidence="2" id="KW-0732">Signal</keyword>
<name>A0ABQ4CVP4_9ACTN</name>
<keyword evidence="1" id="KW-0812">Transmembrane</keyword>
<dbReference type="RefSeq" id="WP_203716226.1">
    <property type="nucleotide sequence ID" value="NZ_BONE01000042.1"/>
</dbReference>
<organism evidence="3 4">
    <name type="scientific">Asanoa siamensis</name>
    <dbReference type="NCBI Taxonomy" id="926357"/>
    <lineage>
        <taxon>Bacteria</taxon>
        <taxon>Bacillati</taxon>
        <taxon>Actinomycetota</taxon>
        <taxon>Actinomycetes</taxon>
        <taxon>Micromonosporales</taxon>
        <taxon>Micromonosporaceae</taxon>
        <taxon>Asanoa</taxon>
    </lineage>
</organism>
<accession>A0ABQ4CVP4</accession>
<evidence type="ECO:0000256" key="1">
    <source>
        <dbReference type="SAM" id="Phobius"/>
    </source>
</evidence>
<evidence type="ECO:0008006" key="5">
    <source>
        <dbReference type="Google" id="ProtNLM"/>
    </source>
</evidence>
<keyword evidence="4" id="KW-1185">Reference proteome</keyword>